<dbReference type="EC" id="2.7.11.1" evidence="2"/>
<dbReference type="Gene3D" id="1.25.10.10">
    <property type="entry name" value="Leucine-rich Repeat Variant"/>
    <property type="match status" value="1"/>
</dbReference>
<dbReference type="PROSITE" id="PS50011">
    <property type="entry name" value="PROTEIN_KINASE_DOM"/>
    <property type="match status" value="1"/>
</dbReference>
<protein>
    <recommendedName>
        <fullName evidence="2">non-specific serine/threonine protein kinase</fullName>
        <ecNumber evidence="2">2.7.11.1</ecNumber>
    </recommendedName>
</protein>
<dbReference type="InterPro" id="IPR008271">
    <property type="entry name" value="Ser/Thr_kinase_AS"/>
</dbReference>
<dbReference type="PROSITE" id="PS50082">
    <property type="entry name" value="WD_REPEATS_2"/>
    <property type="match status" value="3"/>
</dbReference>
<evidence type="ECO:0000256" key="8">
    <source>
        <dbReference type="ARBA" id="ARBA00022777"/>
    </source>
</evidence>
<dbReference type="InterPro" id="IPR045162">
    <property type="entry name" value="Vps15-like"/>
</dbReference>
<dbReference type="PANTHER" id="PTHR17583">
    <property type="entry name" value="PHOSPHOINOSITIDE 3-KINASE REGULATORY SUBUNIT 4"/>
    <property type="match status" value="1"/>
</dbReference>
<dbReference type="CDD" id="cd13980">
    <property type="entry name" value="STKc_Vps15"/>
    <property type="match status" value="1"/>
</dbReference>
<dbReference type="SMART" id="SM00220">
    <property type="entry name" value="S_TKc"/>
    <property type="match status" value="1"/>
</dbReference>
<evidence type="ECO:0000256" key="11">
    <source>
        <dbReference type="PROSITE-ProRule" id="PRU00221"/>
    </source>
</evidence>
<gene>
    <name evidence="13" type="ORF">NTJ_01915</name>
</gene>
<keyword evidence="9" id="KW-0067">ATP-binding</keyword>
<dbReference type="Gene3D" id="2.130.10.10">
    <property type="entry name" value="YVTN repeat-like/Quinoprotein amine dehydrogenase"/>
    <property type="match status" value="2"/>
</dbReference>
<keyword evidence="7" id="KW-0547">Nucleotide-binding</keyword>
<dbReference type="InterPro" id="IPR001680">
    <property type="entry name" value="WD40_rpt"/>
</dbReference>
<evidence type="ECO:0000256" key="3">
    <source>
        <dbReference type="ARBA" id="ARBA00022527"/>
    </source>
</evidence>
<proteinExistence type="predicted"/>
<name>A0ABN7AFN1_9HEMI</name>
<sequence length="1321" mass="148623">MGNQLVGIAPSQIFPVEHYLTEHSDLHFDINLGSTRFFKVARAKSQEGHIVVKVFAIHDPSLPLSLHKVRIERIRSELSNAVNCLPFQRAILSDKAGFLMREYVKYSLYDRISTRPFLSPIEKKWIAFQILYALYRCHKVGVCHGDIKLENIVITSWHWVLLTDFASYKPTLLPEDNPADFSYFFDTSRRRTCYIAPERFVKTLGPDVSNQLPFTEEKREDLTAAMDIFSAGCALAELYTDGQPPFDFSQLLSYRSGEYSPENHLSRIEDDQVRILIRDMIQRDPQARMSAEFYLDQQRGKLFPEYFYTFLHSYMLIYCDTNPILSPDEKIERLKKDVRNIIQLLTKEENNYCQKDEKNGNVPSGTDALVLITSLVTSCIRGLHFSNSKIQCLEILAELAVHTTSETVLDRILPYIMYLINDPFPRVRVYAVHTLRKALSYVKVVPPSDANVFPEYILPGLSQVAHDDSVIVRTAFAENIAELAEISLRLLEHWQVSHSEAPRHSYESELATLHQMMQQMVSALLTDHQNIVKQTLIENGITKLCVFFGKQKANDVLLSHMITFLNDKDDKQLRGSFFDCIVGVAAFIGVHSSPILSPLLQQGLTDTEEFVIRKAINAITALTELSLLHKSSLYQLLGESAQFLAHPNLWIRQAVVGFISALARTLNIVDVQCKVMPMIEPYLKHNVIQLEKEIMVLNALKSPVPRSVYDTVVKCSEVNLLLQTLADRQSSRKTQATHVSLPSAMPASPQQNSALRNLFRRLTSDGMNEDVEEMLVLMSKLLVKTNRYIVQETKTQPSGKLELNNLKFPVHTHSATLSKASDAIKGEVNSFPVNRRVGEELGQMNDEWKHMFGTVDYSNPVAPPVSMKDKVTPPPSSNQQSLDIDYSMQERSYIQCRCAPCRQELRELIKHRERLYRALLKGKEWTERGYRPPLSPPGWRLRPALVSHLHDHSAPVTRLVSFPDKTIMASCSHDGCVGIWDCGKMEGRNIANKAKQLYNAHSGPLLGMTLCNNNAFLGTVSQTGSVVVLRIDNGSSKMSAFDSRQLSLEDEGAPVDIAHLDSGSQSVLVYSTIFGCLIGWDLRSPGIAWKLDNDIKHGVVTAMHMDSNQYCLSIGTNNGYLTSWDLRFHLPIGTIIHPNGSRIRRLCSHPTQPSWLISAIEGNNEVSLYCIESGSRQTVLWGSGAPPLSNSQSNTHSICGMYSGIVDKVPFLLTGGTDHRIRYWDLDNLGNSYLAIPAGGDVPGQINFSYKCRLIDGTNVVQEIQTKCRQKSSNLEEAPRAGPDQPAIGHHNAITDITMCQGSSQYFMVSAARDGVIKVWK</sequence>
<keyword evidence="4 11" id="KW-0853">WD repeat</keyword>
<evidence type="ECO:0000259" key="12">
    <source>
        <dbReference type="PROSITE" id="PS50011"/>
    </source>
</evidence>
<evidence type="ECO:0000313" key="14">
    <source>
        <dbReference type="Proteomes" id="UP001307889"/>
    </source>
</evidence>
<dbReference type="Pfam" id="PF00400">
    <property type="entry name" value="WD40"/>
    <property type="match status" value="2"/>
</dbReference>
<dbReference type="PROSITE" id="PS50294">
    <property type="entry name" value="WD_REPEATS_REGION"/>
    <property type="match status" value="2"/>
</dbReference>
<dbReference type="InterPro" id="IPR016024">
    <property type="entry name" value="ARM-type_fold"/>
</dbReference>
<evidence type="ECO:0000256" key="9">
    <source>
        <dbReference type="ARBA" id="ARBA00022840"/>
    </source>
</evidence>
<dbReference type="Gene3D" id="1.10.510.10">
    <property type="entry name" value="Transferase(Phosphotransferase) domain 1"/>
    <property type="match status" value="1"/>
</dbReference>
<evidence type="ECO:0000256" key="1">
    <source>
        <dbReference type="ARBA" id="ARBA00004419"/>
    </source>
</evidence>
<keyword evidence="8" id="KW-0418">Kinase</keyword>
<feature type="repeat" description="WD" evidence="11">
    <location>
        <begin position="1211"/>
        <end position="1228"/>
    </location>
</feature>
<evidence type="ECO:0000256" key="10">
    <source>
        <dbReference type="PROSITE-ProRule" id="PRU00103"/>
    </source>
</evidence>
<dbReference type="PROSITE" id="PS00108">
    <property type="entry name" value="PROTEIN_KINASE_ST"/>
    <property type="match status" value="1"/>
</dbReference>
<dbReference type="InterPro" id="IPR011009">
    <property type="entry name" value="Kinase-like_dom_sf"/>
</dbReference>
<feature type="repeat" description="WD" evidence="11">
    <location>
        <begin position="949"/>
        <end position="981"/>
    </location>
</feature>
<evidence type="ECO:0000256" key="2">
    <source>
        <dbReference type="ARBA" id="ARBA00012513"/>
    </source>
</evidence>
<dbReference type="InterPro" id="IPR000719">
    <property type="entry name" value="Prot_kinase_dom"/>
</dbReference>
<feature type="domain" description="Protein kinase" evidence="12">
    <location>
        <begin position="26"/>
        <end position="315"/>
    </location>
</feature>
<accession>A0ABN7AFN1</accession>
<dbReference type="SUPFAM" id="SSF48371">
    <property type="entry name" value="ARM repeat"/>
    <property type="match status" value="1"/>
</dbReference>
<dbReference type="Pfam" id="PF22956">
    <property type="entry name" value="VPS15-like_hel"/>
    <property type="match status" value="1"/>
</dbReference>
<dbReference type="SMART" id="SM00320">
    <property type="entry name" value="WD40"/>
    <property type="match status" value="5"/>
</dbReference>
<evidence type="ECO:0000256" key="5">
    <source>
        <dbReference type="ARBA" id="ARBA00022679"/>
    </source>
</evidence>
<dbReference type="InterPro" id="IPR011989">
    <property type="entry name" value="ARM-like"/>
</dbReference>
<dbReference type="InterPro" id="IPR055231">
    <property type="entry name" value="2AA_helical"/>
</dbReference>
<organism evidence="13 14">
    <name type="scientific">Nesidiocoris tenuis</name>
    <dbReference type="NCBI Taxonomy" id="355587"/>
    <lineage>
        <taxon>Eukaryota</taxon>
        <taxon>Metazoa</taxon>
        <taxon>Ecdysozoa</taxon>
        <taxon>Arthropoda</taxon>
        <taxon>Hexapoda</taxon>
        <taxon>Insecta</taxon>
        <taxon>Pterygota</taxon>
        <taxon>Neoptera</taxon>
        <taxon>Paraneoptera</taxon>
        <taxon>Hemiptera</taxon>
        <taxon>Heteroptera</taxon>
        <taxon>Panheteroptera</taxon>
        <taxon>Cimicomorpha</taxon>
        <taxon>Miridae</taxon>
        <taxon>Dicyphina</taxon>
        <taxon>Nesidiocoris</taxon>
    </lineage>
</organism>
<dbReference type="SUPFAM" id="SSF50978">
    <property type="entry name" value="WD40 repeat-like"/>
    <property type="match status" value="1"/>
</dbReference>
<dbReference type="InterPro" id="IPR036322">
    <property type="entry name" value="WD40_repeat_dom_sf"/>
</dbReference>
<comment type="subcellular location">
    <subcellularLocation>
        <location evidence="1">Cytoplasmic vesicle</location>
        <location evidence="1">Autophagosome</location>
    </subcellularLocation>
</comment>
<evidence type="ECO:0000256" key="7">
    <source>
        <dbReference type="ARBA" id="ARBA00022741"/>
    </source>
</evidence>
<keyword evidence="5" id="KW-0808">Transferase</keyword>
<dbReference type="InterPro" id="IPR015943">
    <property type="entry name" value="WD40/YVTN_repeat-like_dom_sf"/>
</dbReference>
<dbReference type="PANTHER" id="PTHR17583:SF0">
    <property type="entry name" value="PHOSPHOINOSITIDE 3-KINASE REGULATORY SUBUNIT 4"/>
    <property type="match status" value="1"/>
</dbReference>
<feature type="repeat" description="HEAT" evidence="10">
    <location>
        <begin position="457"/>
        <end position="486"/>
    </location>
</feature>
<keyword evidence="3" id="KW-0723">Serine/threonine-protein kinase</keyword>
<dbReference type="PROSITE" id="PS50077">
    <property type="entry name" value="HEAT_REPEAT"/>
    <property type="match status" value="1"/>
</dbReference>
<dbReference type="InterPro" id="IPR021133">
    <property type="entry name" value="HEAT_type_2"/>
</dbReference>
<keyword evidence="14" id="KW-1185">Reference proteome</keyword>
<evidence type="ECO:0000313" key="13">
    <source>
        <dbReference type="EMBL" id="BES89107.1"/>
    </source>
</evidence>
<reference evidence="13 14" key="1">
    <citation type="submission" date="2023-09" db="EMBL/GenBank/DDBJ databases">
        <title>Nesidiocoris tenuis whole genome shotgun sequence.</title>
        <authorList>
            <person name="Shibata T."/>
            <person name="Shimoda M."/>
            <person name="Kobayashi T."/>
            <person name="Uehara T."/>
        </authorList>
    </citation>
    <scope>NUCLEOTIDE SEQUENCE [LARGE SCALE GENOMIC DNA]</scope>
    <source>
        <strain evidence="13 14">Japan</strain>
    </source>
</reference>
<dbReference type="SUPFAM" id="SSF56112">
    <property type="entry name" value="Protein kinase-like (PK-like)"/>
    <property type="match status" value="1"/>
</dbReference>
<evidence type="ECO:0000256" key="4">
    <source>
        <dbReference type="ARBA" id="ARBA00022574"/>
    </source>
</evidence>
<dbReference type="Proteomes" id="UP001307889">
    <property type="component" value="Chromosome 1"/>
</dbReference>
<dbReference type="Pfam" id="PF00069">
    <property type="entry name" value="Pkinase"/>
    <property type="match status" value="1"/>
</dbReference>
<keyword evidence="6" id="KW-0677">Repeat</keyword>
<feature type="repeat" description="WD" evidence="11">
    <location>
        <begin position="1287"/>
        <end position="1321"/>
    </location>
</feature>
<dbReference type="EMBL" id="AP028909">
    <property type="protein sequence ID" value="BES89107.1"/>
    <property type="molecule type" value="Genomic_DNA"/>
</dbReference>
<evidence type="ECO:0000256" key="6">
    <source>
        <dbReference type="ARBA" id="ARBA00022737"/>
    </source>
</evidence>